<evidence type="ECO:0000256" key="4">
    <source>
        <dbReference type="SAM" id="Phobius"/>
    </source>
</evidence>
<name>A0A9N9FM55_9GLOM</name>
<keyword evidence="2" id="KW-0294">Fucose metabolism</keyword>
<protein>
    <submittedName>
        <fullName evidence="5">8784_t:CDS:1</fullName>
    </submittedName>
</protein>
<evidence type="ECO:0000313" key="6">
    <source>
        <dbReference type="Proteomes" id="UP000789739"/>
    </source>
</evidence>
<organism evidence="5 6">
    <name type="scientific">Paraglomus brasilianum</name>
    <dbReference type="NCBI Taxonomy" id="144538"/>
    <lineage>
        <taxon>Eukaryota</taxon>
        <taxon>Fungi</taxon>
        <taxon>Fungi incertae sedis</taxon>
        <taxon>Mucoromycota</taxon>
        <taxon>Glomeromycotina</taxon>
        <taxon>Glomeromycetes</taxon>
        <taxon>Paraglomerales</taxon>
        <taxon>Paraglomeraceae</taxon>
        <taxon>Paraglomus</taxon>
    </lineage>
</organism>
<dbReference type="GO" id="GO:0006004">
    <property type="term" value="P:fucose metabolic process"/>
    <property type="evidence" value="ECO:0007669"/>
    <property type="project" value="UniProtKB-KW"/>
</dbReference>
<keyword evidence="3" id="KW-0119">Carbohydrate metabolism</keyword>
<keyword evidence="4" id="KW-0812">Transmembrane</keyword>
<gene>
    <name evidence="5" type="ORF">PBRASI_LOCUS4672</name>
</gene>
<dbReference type="InterPro" id="IPR045130">
    <property type="entry name" value="OFUT2-like"/>
</dbReference>
<keyword evidence="4" id="KW-1133">Transmembrane helix</keyword>
<dbReference type="GO" id="GO:0046922">
    <property type="term" value="F:peptide-O-fucosyltransferase activity"/>
    <property type="evidence" value="ECO:0007669"/>
    <property type="project" value="InterPro"/>
</dbReference>
<evidence type="ECO:0000313" key="5">
    <source>
        <dbReference type="EMBL" id="CAG8542729.1"/>
    </source>
</evidence>
<dbReference type="OrthoDB" id="2020419at2759"/>
<keyword evidence="4" id="KW-0472">Membrane</keyword>
<dbReference type="Proteomes" id="UP000789739">
    <property type="component" value="Unassembled WGS sequence"/>
</dbReference>
<dbReference type="Gene3D" id="3.40.50.11350">
    <property type="match status" value="1"/>
</dbReference>
<keyword evidence="1" id="KW-0808">Transferase</keyword>
<accession>A0A9N9FM55</accession>
<feature type="transmembrane region" description="Helical" evidence="4">
    <location>
        <begin position="12"/>
        <end position="31"/>
    </location>
</feature>
<sequence>MKNLGLNPPERIIRYKWVIRIVVVIVCLAFWNMVDYNIRALKAAAARSEEDVSVLNYEEVIFQKVLPESNYYYFDEPLQEMFISQEVTDIEEQTNLKYCGASTCRFLFPVFVKEQESRARLHMRRIMMLAKKTNRVLVLPNVGDARLGACKSFPFGFYYSIDVIQQSPNIRVITQSQFLSWNQEMREINAKIPTAKIVSLDCSYKIKKEHMESKRINLETYKNYSCMQPFSLDYEDKMLDIRTRKTFKDRAQIAQFVTDGLRSVQSDVLLMQYSFTRFNYPNLHRMAPPLKYADHLIERAKSAASLIRPYIAIHWRMESAEAGNLVNCSVRLVKYIEWIKRETKIKNVYIATDYPFDGGRAHSGTFHSLTNDHHKAANVLKNNLNFYTWTHLNSSLSTFNNTTFLSNKEEAPKERDREDSGILGTLDKLMLVHANWFISGPPGCARTQSSYTAQVRKERFARVREQATVDELSENDYLLNIKDMW</sequence>
<reference evidence="5" key="1">
    <citation type="submission" date="2021-06" db="EMBL/GenBank/DDBJ databases">
        <authorList>
            <person name="Kallberg Y."/>
            <person name="Tangrot J."/>
            <person name="Rosling A."/>
        </authorList>
    </citation>
    <scope>NUCLEOTIDE SEQUENCE</scope>
    <source>
        <strain evidence="5">BR232B</strain>
    </source>
</reference>
<evidence type="ECO:0000256" key="1">
    <source>
        <dbReference type="ARBA" id="ARBA00022679"/>
    </source>
</evidence>
<dbReference type="AlphaFoldDB" id="A0A9N9FM55"/>
<comment type="caution">
    <text evidence="5">The sequence shown here is derived from an EMBL/GenBank/DDBJ whole genome shotgun (WGS) entry which is preliminary data.</text>
</comment>
<evidence type="ECO:0000256" key="3">
    <source>
        <dbReference type="ARBA" id="ARBA00023277"/>
    </source>
</evidence>
<dbReference type="EMBL" id="CAJVPI010000499">
    <property type="protein sequence ID" value="CAG8542729.1"/>
    <property type="molecule type" value="Genomic_DNA"/>
</dbReference>
<evidence type="ECO:0000256" key="2">
    <source>
        <dbReference type="ARBA" id="ARBA00023253"/>
    </source>
</evidence>
<dbReference type="PANTHER" id="PTHR13398">
    <property type="entry name" value="GDP-FUCOSE PROTEIN O-FUCOSYLTRANSFERASE 2"/>
    <property type="match status" value="1"/>
</dbReference>
<dbReference type="PANTHER" id="PTHR13398:SF0">
    <property type="entry name" value="GDP-FUCOSE PROTEIN O-FUCOSYLTRANSFERASE 2"/>
    <property type="match status" value="1"/>
</dbReference>
<keyword evidence="6" id="KW-1185">Reference proteome</keyword>
<proteinExistence type="predicted"/>